<evidence type="ECO:0000256" key="8">
    <source>
        <dbReference type="SAM" id="Coils"/>
    </source>
</evidence>
<proteinExistence type="inferred from homology"/>
<organism evidence="10 11">
    <name type="scientific">Sunxiuqinia elliptica</name>
    <dbReference type="NCBI Taxonomy" id="655355"/>
    <lineage>
        <taxon>Bacteria</taxon>
        <taxon>Pseudomonadati</taxon>
        <taxon>Bacteroidota</taxon>
        <taxon>Bacteroidia</taxon>
        <taxon>Marinilabiliales</taxon>
        <taxon>Prolixibacteraceae</taxon>
        <taxon>Sunxiuqinia</taxon>
    </lineage>
</organism>
<evidence type="ECO:0000256" key="3">
    <source>
        <dbReference type="ARBA" id="ARBA00022448"/>
    </source>
</evidence>
<name>A0A1I2EL99_9BACT</name>
<evidence type="ECO:0000313" key="11">
    <source>
        <dbReference type="Proteomes" id="UP000198964"/>
    </source>
</evidence>
<keyword evidence="9" id="KW-0732">Signal</keyword>
<evidence type="ECO:0000256" key="4">
    <source>
        <dbReference type="ARBA" id="ARBA00022452"/>
    </source>
</evidence>
<protein>
    <submittedName>
        <fullName evidence="10">Outer membrane protein TolC</fullName>
    </submittedName>
</protein>
<evidence type="ECO:0000313" key="10">
    <source>
        <dbReference type="EMBL" id="SFE93645.1"/>
    </source>
</evidence>
<dbReference type="RefSeq" id="WP_093918824.1">
    <property type="nucleotide sequence ID" value="NZ_FONW01000002.1"/>
</dbReference>
<evidence type="ECO:0000256" key="9">
    <source>
        <dbReference type="SAM" id="SignalP"/>
    </source>
</evidence>
<keyword evidence="5" id="KW-0812">Transmembrane</keyword>
<dbReference type="SUPFAM" id="SSF56954">
    <property type="entry name" value="Outer membrane efflux proteins (OEP)"/>
    <property type="match status" value="1"/>
</dbReference>
<reference evidence="10 11" key="1">
    <citation type="submission" date="2016-10" db="EMBL/GenBank/DDBJ databases">
        <authorList>
            <person name="de Groot N.N."/>
        </authorList>
    </citation>
    <scope>NUCLEOTIDE SEQUENCE [LARGE SCALE GENOMIC DNA]</scope>
    <source>
        <strain evidence="10 11">CGMCC 1.9156</strain>
    </source>
</reference>
<evidence type="ECO:0000256" key="1">
    <source>
        <dbReference type="ARBA" id="ARBA00004442"/>
    </source>
</evidence>
<dbReference type="GO" id="GO:0009279">
    <property type="term" value="C:cell outer membrane"/>
    <property type="evidence" value="ECO:0007669"/>
    <property type="project" value="UniProtKB-SubCell"/>
</dbReference>
<evidence type="ECO:0000256" key="5">
    <source>
        <dbReference type="ARBA" id="ARBA00022692"/>
    </source>
</evidence>
<dbReference type="AlphaFoldDB" id="A0A1I2EL99"/>
<dbReference type="STRING" id="655355.SAMN05216283_102143"/>
<dbReference type="PANTHER" id="PTHR30026:SF20">
    <property type="entry name" value="OUTER MEMBRANE PROTEIN TOLC"/>
    <property type="match status" value="1"/>
</dbReference>
<dbReference type="EMBL" id="FONW01000002">
    <property type="protein sequence ID" value="SFE93645.1"/>
    <property type="molecule type" value="Genomic_DNA"/>
</dbReference>
<keyword evidence="6" id="KW-0472">Membrane</keyword>
<feature type="coiled-coil region" evidence="8">
    <location>
        <begin position="327"/>
        <end position="386"/>
    </location>
</feature>
<feature type="chain" id="PRO_5011583508" evidence="9">
    <location>
        <begin position="22"/>
        <end position="432"/>
    </location>
</feature>
<dbReference type="InterPro" id="IPR003423">
    <property type="entry name" value="OMP_efflux"/>
</dbReference>
<gene>
    <name evidence="10" type="ORF">SAMN05216283_102143</name>
</gene>
<dbReference type="GO" id="GO:0015562">
    <property type="term" value="F:efflux transmembrane transporter activity"/>
    <property type="evidence" value="ECO:0007669"/>
    <property type="project" value="InterPro"/>
</dbReference>
<keyword evidence="7" id="KW-0998">Cell outer membrane</keyword>
<evidence type="ECO:0000256" key="6">
    <source>
        <dbReference type="ARBA" id="ARBA00023136"/>
    </source>
</evidence>
<dbReference type="GO" id="GO:1990281">
    <property type="term" value="C:efflux pump complex"/>
    <property type="evidence" value="ECO:0007669"/>
    <property type="project" value="TreeGrafter"/>
</dbReference>
<dbReference type="Gene3D" id="1.20.1600.10">
    <property type="entry name" value="Outer membrane efflux proteins (OEP)"/>
    <property type="match status" value="1"/>
</dbReference>
<keyword evidence="3" id="KW-0813">Transport</keyword>
<dbReference type="InterPro" id="IPR051906">
    <property type="entry name" value="TolC-like"/>
</dbReference>
<comment type="similarity">
    <text evidence="2">Belongs to the outer membrane factor (OMF) (TC 1.B.17) family.</text>
</comment>
<evidence type="ECO:0000256" key="7">
    <source>
        <dbReference type="ARBA" id="ARBA00023237"/>
    </source>
</evidence>
<feature type="signal peptide" evidence="9">
    <location>
        <begin position="1"/>
        <end position="21"/>
    </location>
</feature>
<accession>A0A1I2EL99</accession>
<dbReference type="Proteomes" id="UP000198964">
    <property type="component" value="Unassembled WGS sequence"/>
</dbReference>
<keyword evidence="11" id="KW-1185">Reference proteome</keyword>
<dbReference type="GO" id="GO:0015288">
    <property type="term" value="F:porin activity"/>
    <property type="evidence" value="ECO:0007669"/>
    <property type="project" value="TreeGrafter"/>
</dbReference>
<sequence length="432" mass="48664">MRRKQIAMLLLAGLLCHGAWAQEQLQINLQEAKNYALQFNKTIANSGLAVEKSQEQIWEAIASGLPQVDATADYTNALGAEISIQFAEGQPASQIPIDPTSSFNLTVGQLLFSANYWVGVQTAKLYQKLSEKNQTKTERDVVSQVIESYYLVVVAGETLEILQENVNNLQAIYDKTAPMVEFGVTEKVELDQLLVQLNSLKNAVKSAERQHVMAKNMLRLQLGVDADTELLLTEELENLLANEDFDGQLLEGFNLSENVDYQLMEAQGALQEKQVEMQKANYLPTLSSYYSFNHKILKPAFDMAPNHVVGLQMNIPIFSSGERRSKVRSAKIDLETYRNEQALLEDQLSIQHKQLNFNLKSALENYRNQQTNIEVSREVYKNLKQKYDQGMISSLELTSADNNYLKAESDYLQAALELLQAQNQLNTLTGKL</sequence>
<feature type="coiled-coil region" evidence="8">
    <location>
        <begin position="190"/>
        <end position="217"/>
    </location>
</feature>
<keyword evidence="8" id="KW-0175">Coiled coil</keyword>
<comment type="subcellular location">
    <subcellularLocation>
        <location evidence="1">Cell outer membrane</location>
    </subcellularLocation>
</comment>
<dbReference type="Pfam" id="PF02321">
    <property type="entry name" value="OEP"/>
    <property type="match status" value="2"/>
</dbReference>
<evidence type="ECO:0000256" key="2">
    <source>
        <dbReference type="ARBA" id="ARBA00007613"/>
    </source>
</evidence>
<dbReference type="PANTHER" id="PTHR30026">
    <property type="entry name" value="OUTER MEMBRANE PROTEIN TOLC"/>
    <property type="match status" value="1"/>
</dbReference>
<keyword evidence="4" id="KW-1134">Transmembrane beta strand</keyword>